<organism evidence="1 2">
    <name type="scientific">Anaerobutyricum hallii DSM 3353</name>
    <dbReference type="NCBI Taxonomy" id="411469"/>
    <lineage>
        <taxon>Bacteria</taxon>
        <taxon>Bacillati</taxon>
        <taxon>Bacillota</taxon>
        <taxon>Clostridia</taxon>
        <taxon>Lachnospirales</taxon>
        <taxon>Lachnospiraceae</taxon>
        <taxon>Anaerobutyricum</taxon>
    </lineage>
</organism>
<accession>C0EUA5</accession>
<reference evidence="1 2" key="2">
    <citation type="submission" date="2009-02" db="EMBL/GenBank/DDBJ databases">
        <title>Draft genome sequence of Eubacterium hallii (DSM 3353).</title>
        <authorList>
            <person name="Sudarsanam P."/>
            <person name="Ley R."/>
            <person name="Guruge J."/>
            <person name="Turnbaugh P.J."/>
            <person name="Mahowald M."/>
            <person name="Liep D."/>
            <person name="Gordon J."/>
        </authorList>
    </citation>
    <scope>NUCLEOTIDE SEQUENCE [LARGE SCALE GENOMIC DNA]</scope>
    <source>
        <strain evidence="1 2">DSM 3353</strain>
    </source>
</reference>
<evidence type="ECO:0000313" key="1">
    <source>
        <dbReference type="EMBL" id="EEG37163.1"/>
    </source>
</evidence>
<dbReference type="Pfam" id="PF14106">
    <property type="entry name" value="DUF4279"/>
    <property type="match status" value="1"/>
</dbReference>
<evidence type="ECO:0000313" key="2">
    <source>
        <dbReference type="Proteomes" id="UP000003174"/>
    </source>
</evidence>
<dbReference type="AlphaFoldDB" id="C0EUA5"/>
<protein>
    <submittedName>
        <fullName evidence="1">Uncharacterized protein</fullName>
    </submittedName>
</protein>
<sequence length="74" mass="8963">MGIYIEMNIFFDNNFDVYKIERILNIKPSDCKRKNETRMSPFNKNEHLEGYWSLVTDTFEELDIKPVMDDLLRK</sequence>
<dbReference type="InterPro" id="IPR025459">
    <property type="entry name" value="DUF4279"/>
</dbReference>
<dbReference type="Proteomes" id="UP000003174">
    <property type="component" value="Unassembled WGS sequence"/>
</dbReference>
<comment type="caution">
    <text evidence="1">The sequence shown here is derived from an EMBL/GenBank/DDBJ whole genome shotgun (WGS) entry which is preliminary data.</text>
</comment>
<name>C0EUA5_9FIRM</name>
<proteinExistence type="predicted"/>
<dbReference type="EMBL" id="ACEP01000051">
    <property type="protein sequence ID" value="EEG37163.1"/>
    <property type="molecule type" value="Genomic_DNA"/>
</dbReference>
<gene>
    <name evidence="1" type="ORF">EUBHAL_00989</name>
</gene>
<reference evidence="1 2" key="1">
    <citation type="submission" date="2009-01" db="EMBL/GenBank/DDBJ databases">
        <authorList>
            <person name="Fulton L."/>
            <person name="Clifton S."/>
            <person name="Fulton B."/>
            <person name="Xu J."/>
            <person name="Minx P."/>
            <person name="Pepin K.H."/>
            <person name="Johnson M."/>
            <person name="Bhonagiri V."/>
            <person name="Nash W.E."/>
            <person name="Mardis E.R."/>
            <person name="Wilson R.K."/>
        </authorList>
    </citation>
    <scope>NUCLEOTIDE SEQUENCE [LARGE SCALE GENOMIC DNA]</scope>
    <source>
        <strain evidence="1 2">DSM 3353</strain>
    </source>
</reference>
<feature type="non-terminal residue" evidence="1">
    <location>
        <position position="74"/>
    </location>
</feature>